<dbReference type="PANTHER" id="PTHR30625">
    <property type="entry name" value="PROTEIN TOLQ"/>
    <property type="match status" value="1"/>
</dbReference>
<keyword evidence="3" id="KW-1003">Cell membrane</keyword>
<reference evidence="13" key="1">
    <citation type="submission" date="2018-06" db="EMBL/GenBank/DDBJ databases">
        <authorList>
            <person name="Zhirakovskaya E."/>
        </authorList>
    </citation>
    <scope>NUCLEOTIDE SEQUENCE</scope>
</reference>
<evidence type="ECO:0000256" key="11">
    <source>
        <dbReference type="SAM" id="Phobius"/>
    </source>
</evidence>
<dbReference type="GO" id="GO:0017038">
    <property type="term" value="P:protein import"/>
    <property type="evidence" value="ECO:0007669"/>
    <property type="project" value="TreeGrafter"/>
</dbReference>
<name>A0A3B0XMD4_9ZZZZ</name>
<dbReference type="GO" id="GO:0005886">
    <property type="term" value="C:plasma membrane"/>
    <property type="evidence" value="ECO:0007669"/>
    <property type="project" value="UniProtKB-SubCell"/>
</dbReference>
<keyword evidence="7 11" id="KW-1133">Transmembrane helix</keyword>
<dbReference type="GO" id="GO:0051301">
    <property type="term" value="P:cell division"/>
    <property type="evidence" value="ECO:0007669"/>
    <property type="project" value="UniProtKB-KW"/>
</dbReference>
<protein>
    <submittedName>
        <fullName evidence="13">Tol-Pal system protein TolQ</fullName>
    </submittedName>
</protein>
<evidence type="ECO:0000256" key="8">
    <source>
        <dbReference type="ARBA" id="ARBA00023136"/>
    </source>
</evidence>
<feature type="transmembrane region" description="Helical" evidence="11">
    <location>
        <begin position="170"/>
        <end position="192"/>
    </location>
</feature>
<comment type="subcellular location">
    <subcellularLocation>
        <location evidence="1">Cell membrane</location>
        <topology evidence="1">Multi-pass membrane protein</topology>
    </subcellularLocation>
</comment>
<feature type="domain" description="MotA/TolQ/ExbB proton channel" evidence="12">
    <location>
        <begin position="79"/>
        <end position="207"/>
    </location>
</feature>
<evidence type="ECO:0000256" key="9">
    <source>
        <dbReference type="ARBA" id="ARBA00023306"/>
    </source>
</evidence>
<evidence type="ECO:0000256" key="4">
    <source>
        <dbReference type="ARBA" id="ARBA00022519"/>
    </source>
</evidence>
<dbReference type="InterPro" id="IPR002898">
    <property type="entry name" value="MotA_ExbB_proton_chnl"/>
</dbReference>
<dbReference type="HAMAP" id="MF_02202">
    <property type="entry name" value="TolQ"/>
    <property type="match status" value="1"/>
</dbReference>
<feature type="transmembrane region" description="Helical" evidence="11">
    <location>
        <begin position="127"/>
        <end position="150"/>
    </location>
</feature>
<keyword evidence="4" id="KW-0997">Cell inner membrane</keyword>
<evidence type="ECO:0000256" key="3">
    <source>
        <dbReference type="ARBA" id="ARBA00022475"/>
    </source>
</evidence>
<keyword evidence="9" id="KW-0131">Cell cycle</keyword>
<evidence type="ECO:0000313" key="13">
    <source>
        <dbReference type="EMBL" id="VAW57334.1"/>
    </source>
</evidence>
<evidence type="ECO:0000256" key="2">
    <source>
        <dbReference type="ARBA" id="ARBA00010442"/>
    </source>
</evidence>
<keyword evidence="5" id="KW-0132">Cell division</keyword>
<dbReference type="AlphaFoldDB" id="A0A3B0XMD4"/>
<dbReference type="NCBIfam" id="TIGR02796">
    <property type="entry name" value="tolQ"/>
    <property type="match status" value="1"/>
</dbReference>
<evidence type="ECO:0000259" key="12">
    <source>
        <dbReference type="Pfam" id="PF01618"/>
    </source>
</evidence>
<evidence type="ECO:0000256" key="7">
    <source>
        <dbReference type="ARBA" id="ARBA00022989"/>
    </source>
</evidence>
<dbReference type="Pfam" id="PF01618">
    <property type="entry name" value="MotA_ExbB"/>
    <property type="match status" value="1"/>
</dbReference>
<comment type="similarity">
    <text evidence="2">Belongs to the ExbB/TolQ family.</text>
</comment>
<proteinExistence type="inferred from homology"/>
<keyword evidence="8 11" id="KW-0472">Membrane</keyword>
<dbReference type="InterPro" id="IPR014163">
    <property type="entry name" value="Tol-Pal_TolQ"/>
</dbReference>
<organism evidence="13">
    <name type="scientific">hydrothermal vent metagenome</name>
    <dbReference type="NCBI Taxonomy" id="652676"/>
    <lineage>
        <taxon>unclassified sequences</taxon>
        <taxon>metagenomes</taxon>
        <taxon>ecological metagenomes</taxon>
    </lineage>
</organism>
<gene>
    <name evidence="13" type="ORF">MNBD_GAMMA07-1228</name>
</gene>
<dbReference type="InterPro" id="IPR050790">
    <property type="entry name" value="ExbB/TolQ_transport"/>
</dbReference>
<sequence>MSTDLSLITLILEASILVQFVMVILLLASVMSWFVIFQKSRLLKKVSKDANRFEDDFWSGGDLSELYTQLSRRHVEREGMEKVFETGFAEFARAYKTTNDPAFMMASIQRSMKVILSREEEKLESSLTFLATVGSISPYVGLFGTVWGIMNSFTALGAVQNASLNMVAPGIAEALIATAMGLFAAIPAVVAYNRYSDRVDRLVSRYENFMEEFTTVLQRQSHRKESQSKGQAAAGMRSNTHGV</sequence>
<evidence type="ECO:0000256" key="10">
    <source>
        <dbReference type="SAM" id="MobiDB-lite"/>
    </source>
</evidence>
<feature type="region of interest" description="Disordered" evidence="10">
    <location>
        <begin position="220"/>
        <end position="243"/>
    </location>
</feature>
<feature type="transmembrane region" description="Helical" evidence="11">
    <location>
        <begin position="16"/>
        <end position="37"/>
    </location>
</feature>
<dbReference type="EMBL" id="UOFF01000372">
    <property type="protein sequence ID" value="VAW57334.1"/>
    <property type="molecule type" value="Genomic_DNA"/>
</dbReference>
<dbReference type="GO" id="GO:0043213">
    <property type="term" value="P:bacteriocin transport"/>
    <property type="evidence" value="ECO:0007669"/>
    <property type="project" value="InterPro"/>
</dbReference>
<evidence type="ECO:0000256" key="1">
    <source>
        <dbReference type="ARBA" id="ARBA00004651"/>
    </source>
</evidence>
<accession>A0A3B0XMD4</accession>
<keyword evidence="6 11" id="KW-0812">Transmembrane</keyword>
<evidence type="ECO:0000256" key="6">
    <source>
        <dbReference type="ARBA" id="ARBA00022692"/>
    </source>
</evidence>
<evidence type="ECO:0000256" key="5">
    <source>
        <dbReference type="ARBA" id="ARBA00022618"/>
    </source>
</evidence>
<dbReference type="PANTHER" id="PTHR30625:SF3">
    <property type="entry name" value="TOL-PAL SYSTEM PROTEIN TOLQ"/>
    <property type="match status" value="1"/>
</dbReference>